<dbReference type="EMBL" id="BAABLD010000007">
    <property type="protein sequence ID" value="GAA5162699.1"/>
    <property type="molecule type" value="Genomic_DNA"/>
</dbReference>
<comment type="caution">
    <text evidence="2">The sequence shown here is derived from an EMBL/GenBank/DDBJ whole genome shotgun (WGS) entry which is preliminary data.</text>
</comment>
<evidence type="ECO:0000256" key="1">
    <source>
        <dbReference type="SAM" id="SignalP"/>
    </source>
</evidence>
<organism evidence="2 3">
    <name type="scientific">Viridibacterium curvum</name>
    <dbReference type="NCBI Taxonomy" id="1101404"/>
    <lineage>
        <taxon>Bacteria</taxon>
        <taxon>Pseudomonadati</taxon>
        <taxon>Pseudomonadota</taxon>
        <taxon>Betaproteobacteria</taxon>
        <taxon>Rhodocyclales</taxon>
        <taxon>Rhodocyclaceae</taxon>
        <taxon>Viridibacterium</taxon>
    </lineage>
</organism>
<proteinExistence type="predicted"/>
<dbReference type="RefSeq" id="WP_345532140.1">
    <property type="nucleotide sequence ID" value="NZ_BAABLD010000007.1"/>
</dbReference>
<feature type="signal peptide" evidence="1">
    <location>
        <begin position="1"/>
        <end position="22"/>
    </location>
</feature>
<gene>
    <name evidence="2" type="ORF">GCM10025770_13750</name>
</gene>
<keyword evidence="3" id="KW-1185">Reference proteome</keyword>
<protein>
    <submittedName>
        <fullName evidence="2">Uncharacterized protein</fullName>
    </submittedName>
</protein>
<evidence type="ECO:0000313" key="2">
    <source>
        <dbReference type="EMBL" id="GAA5162699.1"/>
    </source>
</evidence>
<name>A0ABP9QIW3_9RHOO</name>
<keyword evidence="1" id="KW-0732">Signal</keyword>
<feature type="chain" id="PRO_5045948774" evidence="1">
    <location>
        <begin position="23"/>
        <end position="211"/>
    </location>
</feature>
<accession>A0ABP9QIW3</accession>
<dbReference type="Proteomes" id="UP001500547">
    <property type="component" value="Unassembled WGS sequence"/>
</dbReference>
<sequence length="211" mass="22564">MKNLLRVALCALFGALAAPVLAQQTIQFDGCKDRLGAPVPTVVDTTLRAVAKAVIVDGKGVIRHNPEMLPRLLPESRLFVFAHECGRQLLGFAPDADLQVAQVRQADCWAVDVLQRSGLLKDKTLLATIEDDLSMVPDDWALLPGPRRVLALGSCKPVPVKQGQLKVDTGAAPTEKWNACQQGCASKLFSCGRGANCQSAFEQCSASCGAR</sequence>
<reference evidence="3" key="1">
    <citation type="journal article" date="2019" name="Int. J. Syst. Evol. Microbiol.">
        <title>The Global Catalogue of Microorganisms (GCM) 10K type strain sequencing project: providing services to taxonomists for standard genome sequencing and annotation.</title>
        <authorList>
            <consortium name="The Broad Institute Genomics Platform"/>
            <consortium name="The Broad Institute Genome Sequencing Center for Infectious Disease"/>
            <person name="Wu L."/>
            <person name="Ma J."/>
        </authorList>
    </citation>
    <scope>NUCLEOTIDE SEQUENCE [LARGE SCALE GENOMIC DNA]</scope>
    <source>
        <strain evidence="3">JCM 18715</strain>
    </source>
</reference>
<evidence type="ECO:0000313" key="3">
    <source>
        <dbReference type="Proteomes" id="UP001500547"/>
    </source>
</evidence>